<dbReference type="Proteomes" id="UP000326396">
    <property type="component" value="Linkage Group LG13"/>
</dbReference>
<reference evidence="1 2" key="1">
    <citation type="submission" date="2019-05" db="EMBL/GenBank/DDBJ databases">
        <title>Mikania micrantha, genome provides insights into the molecular mechanism of rapid growth.</title>
        <authorList>
            <person name="Liu B."/>
        </authorList>
    </citation>
    <scope>NUCLEOTIDE SEQUENCE [LARGE SCALE GENOMIC DNA]</scope>
    <source>
        <strain evidence="1">NLD-2019</strain>
        <tissue evidence="1">Leaf</tissue>
    </source>
</reference>
<comment type="caution">
    <text evidence="1">The sequence shown here is derived from an EMBL/GenBank/DDBJ whole genome shotgun (WGS) entry which is preliminary data.</text>
</comment>
<gene>
    <name evidence="1" type="ORF">E3N88_10820</name>
</gene>
<proteinExistence type="predicted"/>
<name>A0A5N6PCU5_9ASTR</name>
<keyword evidence="2" id="KW-1185">Reference proteome</keyword>
<protein>
    <submittedName>
        <fullName evidence="1">Uncharacterized protein</fullName>
    </submittedName>
</protein>
<accession>A0A5N6PCU5</accession>
<evidence type="ECO:0000313" key="2">
    <source>
        <dbReference type="Proteomes" id="UP000326396"/>
    </source>
</evidence>
<dbReference type="EMBL" id="SZYD01000005">
    <property type="protein sequence ID" value="KAD6119549.1"/>
    <property type="molecule type" value="Genomic_DNA"/>
</dbReference>
<organism evidence="1 2">
    <name type="scientific">Mikania micrantha</name>
    <name type="common">bitter vine</name>
    <dbReference type="NCBI Taxonomy" id="192012"/>
    <lineage>
        <taxon>Eukaryota</taxon>
        <taxon>Viridiplantae</taxon>
        <taxon>Streptophyta</taxon>
        <taxon>Embryophyta</taxon>
        <taxon>Tracheophyta</taxon>
        <taxon>Spermatophyta</taxon>
        <taxon>Magnoliopsida</taxon>
        <taxon>eudicotyledons</taxon>
        <taxon>Gunneridae</taxon>
        <taxon>Pentapetalae</taxon>
        <taxon>asterids</taxon>
        <taxon>campanulids</taxon>
        <taxon>Asterales</taxon>
        <taxon>Asteraceae</taxon>
        <taxon>Asteroideae</taxon>
        <taxon>Heliantheae alliance</taxon>
        <taxon>Eupatorieae</taxon>
        <taxon>Mikania</taxon>
    </lineage>
</organism>
<sequence length="101" mass="11506">MVETNKNMNLTMGKMIQDTKLYIDPKTQKTGDKKMLTMVEIDQNKNVKMEDMTKDARLNKGTNKHMKQLIKTVIDWLVAEEGSYEGVDGGVCWHHGCSLCV</sequence>
<evidence type="ECO:0000313" key="1">
    <source>
        <dbReference type="EMBL" id="KAD6119549.1"/>
    </source>
</evidence>
<dbReference type="AlphaFoldDB" id="A0A5N6PCU5"/>